<feature type="domain" description="Semialdehyde dehydrogenase NAD-binding" evidence="2">
    <location>
        <begin position="4"/>
        <end position="119"/>
    </location>
</feature>
<dbReference type="InterPro" id="IPR036291">
    <property type="entry name" value="NAD(P)-bd_dom_sf"/>
</dbReference>
<dbReference type="AlphaFoldDB" id="E8LM12"/>
<accession>E8LM12</accession>
<dbReference type="HOGENOM" id="CLU_049966_2_0_6"/>
<evidence type="ECO:0000256" key="1">
    <source>
        <dbReference type="ARBA" id="ARBA00010584"/>
    </source>
</evidence>
<dbReference type="Gene3D" id="3.30.360.10">
    <property type="entry name" value="Dihydrodipicolinate Reductase, domain 2"/>
    <property type="match status" value="1"/>
</dbReference>
<dbReference type="InterPro" id="IPR000534">
    <property type="entry name" value="Semialdehyde_DH_NAD-bd"/>
</dbReference>
<dbReference type="PIRSF" id="PIRSF000148">
    <property type="entry name" value="ASA_dh"/>
    <property type="match status" value="1"/>
</dbReference>
<dbReference type="SUPFAM" id="SSF51735">
    <property type="entry name" value="NAD(P)-binding Rossmann-fold domains"/>
    <property type="match status" value="1"/>
</dbReference>
<dbReference type="Proteomes" id="UP000018458">
    <property type="component" value="Unassembled WGS sequence"/>
</dbReference>
<dbReference type="CDD" id="cd17894">
    <property type="entry name" value="ASADH_USG1_N"/>
    <property type="match status" value="1"/>
</dbReference>
<evidence type="ECO:0000259" key="2">
    <source>
        <dbReference type="SMART" id="SM00859"/>
    </source>
</evidence>
<dbReference type="PANTHER" id="PTHR46278:SF2">
    <property type="entry name" value="ASPARTATE-SEMIALDEHYDE DEHYDROGENASE"/>
    <property type="match status" value="1"/>
</dbReference>
<dbReference type="Pfam" id="PF02774">
    <property type="entry name" value="Semialdhyde_dhC"/>
    <property type="match status" value="1"/>
</dbReference>
<dbReference type="PANTHER" id="PTHR46278">
    <property type="entry name" value="DEHYDROGENASE, PUTATIVE-RELATED"/>
    <property type="match status" value="1"/>
</dbReference>
<dbReference type="GO" id="GO:0016620">
    <property type="term" value="F:oxidoreductase activity, acting on the aldehyde or oxo group of donors, NAD or NADP as acceptor"/>
    <property type="evidence" value="ECO:0007669"/>
    <property type="project" value="InterPro"/>
</dbReference>
<protein>
    <submittedName>
        <fullName evidence="3">Semialdehyde dehydrogenase, dimerization domain protein</fullName>
    </submittedName>
</protein>
<evidence type="ECO:0000313" key="4">
    <source>
        <dbReference type="Proteomes" id="UP000018458"/>
    </source>
</evidence>
<dbReference type="eggNOG" id="COG0136">
    <property type="taxonomic scope" value="Bacteria"/>
</dbReference>
<dbReference type="RefSeq" id="WP_009143950.1">
    <property type="nucleotide sequence ID" value="NZ_GL831047.1"/>
</dbReference>
<gene>
    <name evidence="3" type="ORF">HMPREF9444_01785</name>
</gene>
<name>E8LM12_SUCHY</name>
<dbReference type="Pfam" id="PF01118">
    <property type="entry name" value="Semialdhyde_dh"/>
    <property type="match status" value="1"/>
</dbReference>
<dbReference type="GO" id="GO:0051287">
    <property type="term" value="F:NAD binding"/>
    <property type="evidence" value="ECO:0007669"/>
    <property type="project" value="InterPro"/>
</dbReference>
<dbReference type="Gene3D" id="3.40.50.720">
    <property type="entry name" value="NAD(P)-binding Rossmann-like Domain"/>
    <property type="match status" value="1"/>
</dbReference>
<dbReference type="EMBL" id="AEVO01000118">
    <property type="protein sequence ID" value="EFY06462.1"/>
    <property type="molecule type" value="Genomic_DNA"/>
</dbReference>
<dbReference type="STRING" id="762983.HMPREF9444_01785"/>
<dbReference type="OrthoDB" id="9805684at2"/>
<reference evidence="3 4" key="1">
    <citation type="submission" date="2011-01" db="EMBL/GenBank/DDBJ databases">
        <authorList>
            <person name="Weinstock G."/>
            <person name="Sodergren E."/>
            <person name="Clifton S."/>
            <person name="Fulton L."/>
            <person name="Fulton B."/>
            <person name="Courtney L."/>
            <person name="Fronick C."/>
            <person name="Harrison M."/>
            <person name="Strong C."/>
            <person name="Farmer C."/>
            <person name="Delahaunty K."/>
            <person name="Markovic C."/>
            <person name="Hall O."/>
            <person name="Minx P."/>
            <person name="Tomlinson C."/>
            <person name="Mitreva M."/>
            <person name="Hou S."/>
            <person name="Chen J."/>
            <person name="Wollam A."/>
            <person name="Pepin K.H."/>
            <person name="Johnson M."/>
            <person name="Bhonagiri V."/>
            <person name="Zhang X."/>
            <person name="Suruliraj S."/>
            <person name="Warren W."/>
            <person name="Chinwalla A."/>
            <person name="Mardis E.R."/>
            <person name="Wilson R.K."/>
        </authorList>
    </citation>
    <scope>NUCLEOTIDE SEQUENCE [LARGE SCALE GENOMIC DNA]</scope>
    <source>
        <strain evidence="4">DSM 22608 / JCM 16073 / KCTC 15190 / YIT 12066</strain>
    </source>
</reference>
<organism evidence="3 4">
    <name type="scientific">Succinatimonas hippei (strain DSM 22608 / JCM 16073 / KCTC 15190 / YIT 12066)</name>
    <dbReference type="NCBI Taxonomy" id="762983"/>
    <lineage>
        <taxon>Bacteria</taxon>
        <taxon>Pseudomonadati</taxon>
        <taxon>Pseudomonadota</taxon>
        <taxon>Gammaproteobacteria</taxon>
        <taxon>Aeromonadales</taxon>
        <taxon>Succinivibrionaceae</taxon>
        <taxon>Succinatimonas</taxon>
    </lineage>
</organism>
<sequence length="340" mass="37358">MALDLAIYGYDTDIGKLVIETLEELKIDIGKLYPLSPLEGEFDAVALNGRNYMIEPVSSFDFSKAQVAMFLCPPDESKRLCGIATEAGCIVIDNSRRFSGDEKVPLVLPELNPYAVKDALERKVVIPPASVSAELALSLSVLHDEFGVARAQVTALESVSEHGRAGTETLARETTLLLNGMALEDNDFPAQLAFNIHTRIGDLSESGYSTHEEVVLHEVKRLLGDFERGFDFTSIQVPVFYGHTAVIHVELEEDVPVGAVEDAFNACKWIKVADKDELLTPVTHGINETKLLITRLHADPSSRRAFDFIVLMDNARRGEAYSCVQIANLLGKELNLIGND</sequence>
<evidence type="ECO:0000313" key="3">
    <source>
        <dbReference type="EMBL" id="EFY06462.1"/>
    </source>
</evidence>
<dbReference type="SUPFAM" id="SSF55347">
    <property type="entry name" value="Glyceraldehyde-3-phosphate dehydrogenase-like, C-terminal domain"/>
    <property type="match status" value="1"/>
</dbReference>
<dbReference type="GO" id="GO:0008652">
    <property type="term" value="P:amino acid biosynthetic process"/>
    <property type="evidence" value="ECO:0007669"/>
    <property type="project" value="InterPro"/>
</dbReference>
<keyword evidence="4" id="KW-1185">Reference proteome</keyword>
<dbReference type="InterPro" id="IPR012280">
    <property type="entry name" value="Semialdhyde_DH_dimer_dom"/>
</dbReference>
<comment type="caution">
    <text evidence="3">The sequence shown here is derived from an EMBL/GenBank/DDBJ whole genome shotgun (WGS) entry which is preliminary data.</text>
</comment>
<dbReference type="CDD" id="cd18129">
    <property type="entry name" value="ASADH_C_USG1_like"/>
    <property type="match status" value="1"/>
</dbReference>
<proteinExistence type="inferred from homology"/>
<comment type="similarity">
    <text evidence="1">Belongs to the aspartate-semialdehyde dehydrogenase family.</text>
</comment>
<dbReference type="GO" id="GO:0046983">
    <property type="term" value="F:protein dimerization activity"/>
    <property type="evidence" value="ECO:0007669"/>
    <property type="project" value="InterPro"/>
</dbReference>
<dbReference type="SMART" id="SM00859">
    <property type="entry name" value="Semialdhyde_dh"/>
    <property type="match status" value="1"/>
</dbReference>